<comment type="catalytic activity">
    <reaction evidence="1">
        <text>ATP + H2O = ADP + phosphate + H(+)</text>
        <dbReference type="Rhea" id="RHEA:13065"/>
        <dbReference type="ChEBI" id="CHEBI:15377"/>
        <dbReference type="ChEBI" id="CHEBI:15378"/>
        <dbReference type="ChEBI" id="CHEBI:30616"/>
        <dbReference type="ChEBI" id="CHEBI:43474"/>
        <dbReference type="ChEBI" id="CHEBI:456216"/>
        <dbReference type="EC" id="5.6.2.3"/>
    </reaction>
</comment>
<dbReference type="PANTHER" id="PTHR47642">
    <property type="entry name" value="ATP-DEPENDENT DNA HELICASE"/>
    <property type="match status" value="1"/>
</dbReference>
<comment type="similarity">
    <text evidence="1">Belongs to the helicase family.</text>
</comment>
<reference evidence="3 4" key="1">
    <citation type="journal article" date="2015" name="Environ. Microbiol.">
        <title>Metagenome sequence of Elaphomyces granulatus from sporocarp tissue reveals Ascomycota ectomycorrhizal fingerprints of genome expansion and a Proteobacteria-rich microbiome.</title>
        <authorList>
            <person name="Quandt C.A."/>
            <person name="Kohler A."/>
            <person name="Hesse C.N."/>
            <person name="Sharpton T.J."/>
            <person name="Martin F."/>
            <person name="Spatafora J.W."/>
        </authorList>
    </citation>
    <scope>NUCLEOTIDE SEQUENCE [LARGE SCALE GENOMIC DNA]</scope>
    <source>
        <strain evidence="3 4">OSC145934</strain>
    </source>
</reference>
<dbReference type="PANTHER" id="PTHR47642:SF6">
    <property type="entry name" value="ATP-DEPENDENT DNA HELICASE"/>
    <property type="match status" value="1"/>
</dbReference>
<dbReference type="InterPro" id="IPR027417">
    <property type="entry name" value="P-loop_NTPase"/>
</dbReference>
<keyword evidence="1" id="KW-0227">DNA damage</keyword>
<dbReference type="InterPro" id="IPR051055">
    <property type="entry name" value="PIF1_helicase"/>
</dbReference>
<comment type="caution">
    <text evidence="3">The sequence shown here is derived from an EMBL/GenBank/DDBJ whole genome shotgun (WGS) entry which is preliminary data.</text>
</comment>
<proteinExistence type="inferred from homology"/>
<keyword evidence="1" id="KW-0347">Helicase</keyword>
<gene>
    <name evidence="3" type="ORF">Egran_00012</name>
</gene>
<dbReference type="AlphaFoldDB" id="A0A232M814"/>
<dbReference type="Proteomes" id="UP000243515">
    <property type="component" value="Unassembled WGS sequence"/>
</dbReference>
<feature type="domain" description="DNA helicase Pif1-like DEAD-box helicase" evidence="2">
    <location>
        <begin position="163"/>
        <end position="256"/>
    </location>
</feature>
<dbReference type="SUPFAM" id="SSF52540">
    <property type="entry name" value="P-loop containing nucleoside triphosphate hydrolases"/>
    <property type="match status" value="1"/>
</dbReference>
<organism evidence="3 4">
    <name type="scientific">Elaphomyces granulatus</name>
    <dbReference type="NCBI Taxonomy" id="519963"/>
    <lineage>
        <taxon>Eukaryota</taxon>
        <taxon>Fungi</taxon>
        <taxon>Dikarya</taxon>
        <taxon>Ascomycota</taxon>
        <taxon>Pezizomycotina</taxon>
        <taxon>Eurotiomycetes</taxon>
        <taxon>Eurotiomycetidae</taxon>
        <taxon>Eurotiales</taxon>
        <taxon>Elaphomycetaceae</taxon>
        <taxon>Elaphomyces</taxon>
    </lineage>
</organism>
<keyword evidence="1" id="KW-0067">ATP-binding</keyword>
<dbReference type="Gene3D" id="3.40.50.300">
    <property type="entry name" value="P-loop containing nucleotide triphosphate hydrolases"/>
    <property type="match status" value="1"/>
</dbReference>
<dbReference type="Pfam" id="PF05970">
    <property type="entry name" value="PIF1"/>
    <property type="match status" value="1"/>
</dbReference>
<keyword evidence="1" id="KW-0234">DNA repair</keyword>
<evidence type="ECO:0000256" key="1">
    <source>
        <dbReference type="RuleBase" id="RU363044"/>
    </source>
</evidence>
<evidence type="ECO:0000313" key="4">
    <source>
        <dbReference type="Proteomes" id="UP000243515"/>
    </source>
</evidence>
<dbReference type="GO" id="GO:0000723">
    <property type="term" value="P:telomere maintenance"/>
    <property type="evidence" value="ECO:0007669"/>
    <property type="project" value="InterPro"/>
</dbReference>
<dbReference type="GO" id="GO:0006310">
    <property type="term" value="P:DNA recombination"/>
    <property type="evidence" value="ECO:0007669"/>
    <property type="project" value="UniProtKB-KW"/>
</dbReference>
<dbReference type="GO" id="GO:0043139">
    <property type="term" value="F:5'-3' DNA helicase activity"/>
    <property type="evidence" value="ECO:0007669"/>
    <property type="project" value="UniProtKB-EC"/>
</dbReference>
<evidence type="ECO:0000313" key="3">
    <source>
        <dbReference type="EMBL" id="OXV12227.1"/>
    </source>
</evidence>
<sequence length="263" mass="30110">MHERLRAPERVLNYFPVYKSDEQPEDYARVKLILHHPFREISALKQFGDTRFDSFQEAYEYCRQACVHEAMRTIKQMFEESDTSEDDEDVAQSWEALARQLPNRDVATHIEDPDRLGDRQFDREKDWMHVGRYPDLNDEFWEVMKTDFPADITARSSASPEGLERKQRQLFDLIIGHYRSVLAGENTSQLLINLDGRAGTGKSHVIMLISATLDRMAQSAGIDKPPVVRAAPTGVAAYGISGRTLHSMFRLPVGRGNAVDNFH</sequence>
<name>A0A232M814_9EURO</name>
<dbReference type="EC" id="5.6.2.3" evidence="1"/>
<keyword evidence="1" id="KW-0378">Hydrolase</keyword>
<dbReference type="EMBL" id="NPHW01000119">
    <property type="protein sequence ID" value="OXV12227.1"/>
    <property type="molecule type" value="Genomic_DNA"/>
</dbReference>
<dbReference type="GO" id="GO:0005524">
    <property type="term" value="F:ATP binding"/>
    <property type="evidence" value="ECO:0007669"/>
    <property type="project" value="UniProtKB-KW"/>
</dbReference>
<accession>A0A232M814</accession>
<keyword evidence="1" id="KW-0233">DNA recombination</keyword>
<protein>
    <recommendedName>
        <fullName evidence="1">ATP-dependent DNA helicase</fullName>
        <ecNumber evidence="1">5.6.2.3</ecNumber>
    </recommendedName>
</protein>
<keyword evidence="4" id="KW-1185">Reference proteome</keyword>
<dbReference type="InterPro" id="IPR010285">
    <property type="entry name" value="DNA_helicase_pif1-like_DEAD"/>
</dbReference>
<keyword evidence="1" id="KW-0547">Nucleotide-binding</keyword>
<dbReference type="GO" id="GO:0016887">
    <property type="term" value="F:ATP hydrolysis activity"/>
    <property type="evidence" value="ECO:0007669"/>
    <property type="project" value="RHEA"/>
</dbReference>
<comment type="cofactor">
    <cofactor evidence="1">
        <name>Mg(2+)</name>
        <dbReference type="ChEBI" id="CHEBI:18420"/>
    </cofactor>
</comment>
<dbReference type="GO" id="GO:0006281">
    <property type="term" value="P:DNA repair"/>
    <property type="evidence" value="ECO:0007669"/>
    <property type="project" value="UniProtKB-KW"/>
</dbReference>
<dbReference type="OrthoDB" id="4369146at2759"/>
<evidence type="ECO:0000259" key="2">
    <source>
        <dbReference type="Pfam" id="PF05970"/>
    </source>
</evidence>